<dbReference type="Pfam" id="PF00120">
    <property type="entry name" value="Gln-synt_C"/>
    <property type="match status" value="1"/>
</dbReference>
<dbReference type="Gene3D" id="3.30.590.10">
    <property type="entry name" value="Glutamine synthetase/guanido kinase, catalytic domain"/>
    <property type="match status" value="1"/>
</dbReference>
<evidence type="ECO:0000256" key="1">
    <source>
        <dbReference type="ARBA" id="ARBA00009897"/>
    </source>
</evidence>
<proteinExistence type="inferred from homology"/>
<accession>A0A9X2YTM9</accession>
<gene>
    <name evidence="5" type="ORF">H7I41_24535</name>
</gene>
<dbReference type="SUPFAM" id="SSF55931">
    <property type="entry name" value="Glutamine synthetase/guanido kinase"/>
    <property type="match status" value="1"/>
</dbReference>
<dbReference type="PANTHER" id="PTHR43785:SF12">
    <property type="entry name" value="TYPE-1 GLUTAMINE SYNTHETASE 2"/>
    <property type="match status" value="1"/>
</dbReference>
<evidence type="ECO:0000259" key="4">
    <source>
        <dbReference type="Pfam" id="PF00120"/>
    </source>
</evidence>
<dbReference type="GO" id="GO:0004356">
    <property type="term" value="F:glutamine synthetase activity"/>
    <property type="evidence" value="ECO:0007669"/>
    <property type="project" value="InterPro"/>
</dbReference>
<reference evidence="5" key="1">
    <citation type="submission" date="2020-07" db="EMBL/GenBank/DDBJ databases">
        <authorList>
            <person name="Pettersson B.M.F."/>
            <person name="Behra P.R.K."/>
            <person name="Ramesh M."/>
            <person name="Das S."/>
            <person name="Dasgupta S."/>
            <person name="Kirsebom L.A."/>
        </authorList>
    </citation>
    <scope>NUCLEOTIDE SEQUENCE</scope>
    <source>
        <strain evidence="5">DSM 44615</strain>
    </source>
</reference>
<evidence type="ECO:0000313" key="6">
    <source>
        <dbReference type="Proteomes" id="UP001140293"/>
    </source>
</evidence>
<organism evidence="5 6">
    <name type="scientific">[Mycobacterium] manitobense</name>
    <dbReference type="NCBI Taxonomy" id="190147"/>
    <lineage>
        <taxon>Bacteria</taxon>
        <taxon>Bacillati</taxon>
        <taxon>Actinomycetota</taxon>
        <taxon>Actinomycetes</taxon>
        <taxon>Mycobacteriales</taxon>
        <taxon>Mycobacteriaceae</taxon>
        <taxon>Mycolicibacterium</taxon>
    </lineage>
</organism>
<evidence type="ECO:0000256" key="3">
    <source>
        <dbReference type="RuleBase" id="RU000384"/>
    </source>
</evidence>
<dbReference type="PANTHER" id="PTHR43785">
    <property type="entry name" value="GAMMA-GLUTAMYLPUTRESCINE SYNTHETASE"/>
    <property type="match status" value="1"/>
</dbReference>
<reference evidence="5" key="2">
    <citation type="journal article" date="2022" name="BMC Genomics">
        <title>Comparative genome analysis of mycobacteria focusing on tRNA and non-coding RNA.</title>
        <authorList>
            <person name="Behra P.R.K."/>
            <person name="Pettersson B.M.F."/>
            <person name="Ramesh M."/>
            <person name="Das S."/>
            <person name="Dasgupta S."/>
            <person name="Kirsebom L.A."/>
        </authorList>
    </citation>
    <scope>NUCLEOTIDE SEQUENCE</scope>
    <source>
        <strain evidence="5">DSM 44615</strain>
    </source>
</reference>
<dbReference type="GO" id="GO:0006542">
    <property type="term" value="P:glutamine biosynthetic process"/>
    <property type="evidence" value="ECO:0007669"/>
    <property type="project" value="TreeGrafter"/>
</dbReference>
<dbReference type="InterPro" id="IPR014746">
    <property type="entry name" value="Gln_synth/guanido_kin_cat_dom"/>
</dbReference>
<dbReference type="AlphaFoldDB" id="A0A9X2YTM9"/>
<dbReference type="InterPro" id="IPR008146">
    <property type="entry name" value="Gln_synth_cat_dom"/>
</dbReference>
<comment type="caution">
    <text evidence="5">The sequence shown here is derived from an EMBL/GenBank/DDBJ whole genome shotgun (WGS) entry which is preliminary data.</text>
</comment>
<evidence type="ECO:0000256" key="2">
    <source>
        <dbReference type="ARBA" id="ARBA00022598"/>
    </source>
</evidence>
<comment type="similarity">
    <text evidence="1 3">Belongs to the glutamine synthetase family.</text>
</comment>
<sequence>ANPYLVAAALLAGGLHGLQERLTLPAADAEPAPLPGDLSAALTNFENALWLNDMLGKNFCTSYAATRRAELERYETWLKTTITEWETARHLEHQ</sequence>
<name>A0A9X2YTM9_9MYCO</name>
<protein>
    <submittedName>
        <fullName evidence="5">Glutamine synthetase</fullName>
    </submittedName>
</protein>
<feature type="non-terminal residue" evidence="5">
    <location>
        <position position="1"/>
    </location>
</feature>
<feature type="domain" description="GS catalytic" evidence="4">
    <location>
        <begin position="1"/>
        <end position="88"/>
    </location>
</feature>
<evidence type="ECO:0000313" key="5">
    <source>
        <dbReference type="EMBL" id="MCV7173096.1"/>
    </source>
</evidence>
<dbReference type="EMBL" id="JACKSJ010000229">
    <property type="protein sequence ID" value="MCV7173096.1"/>
    <property type="molecule type" value="Genomic_DNA"/>
</dbReference>
<keyword evidence="6" id="KW-1185">Reference proteome</keyword>
<keyword evidence="2" id="KW-0436">Ligase</keyword>
<dbReference type="Proteomes" id="UP001140293">
    <property type="component" value="Unassembled WGS sequence"/>
</dbReference>